<dbReference type="OrthoDB" id="1424326at2"/>
<sequence>MDKITSKAVVADIITKSRDIFENRGRAEFMAVLHADLLKKKIRFPLLEFAAVRIMDAVPLAQQIELMDSIIELRTIGSQVLAGIALQLRLGVDFEGSIAKACSYIQYGNEWYVCDIIGERVLGYALLTKPEDTIPILKQLAKHEDKWIVRTVGVATHYATKKGLDKHFVESVFQILLTCTDTTDFHTKKGIGWGAKTVARFHPDIVSRYTSEIMAPTTKQWFRTKINIGLLRNKMS</sequence>
<evidence type="ECO:0000313" key="1">
    <source>
        <dbReference type="EMBL" id="TDQ77330.1"/>
    </source>
</evidence>
<dbReference type="SUPFAM" id="SSF48371">
    <property type="entry name" value="ARM repeat"/>
    <property type="match status" value="1"/>
</dbReference>
<comment type="caution">
    <text evidence="1">The sequence shown here is derived from an EMBL/GenBank/DDBJ whole genome shotgun (WGS) entry which is preliminary data.</text>
</comment>
<dbReference type="RefSeq" id="WP_133584960.1">
    <property type="nucleotide sequence ID" value="NZ_SNYV01000014.1"/>
</dbReference>
<evidence type="ECO:0000313" key="2">
    <source>
        <dbReference type="Proteomes" id="UP000295292"/>
    </source>
</evidence>
<dbReference type="EMBL" id="SNYV01000014">
    <property type="protein sequence ID" value="TDQ77330.1"/>
    <property type="molecule type" value="Genomic_DNA"/>
</dbReference>
<dbReference type="PANTHER" id="PTHR34070">
    <property type="entry name" value="ARMADILLO-TYPE FOLD"/>
    <property type="match status" value="1"/>
</dbReference>
<accession>A0A4R6WHQ0</accession>
<dbReference type="InterPro" id="IPR014825">
    <property type="entry name" value="DNA_alkylation"/>
</dbReference>
<dbReference type="PANTHER" id="PTHR34070:SF1">
    <property type="entry name" value="DNA ALKYLATION REPAIR PROTEIN"/>
    <property type="match status" value="1"/>
</dbReference>
<dbReference type="InterPro" id="IPR016024">
    <property type="entry name" value="ARM-type_fold"/>
</dbReference>
<protein>
    <submittedName>
        <fullName evidence="1">3-methyladenine DNA glycosylase AlkD</fullName>
    </submittedName>
</protein>
<dbReference type="Pfam" id="PF08713">
    <property type="entry name" value="DNA_alkylation"/>
    <property type="match status" value="1"/>
</dbReference>
<dbReference type="Proteomes" id="UP000295292">
    <property type="component" value="Unassembled WGS sequence"/>
</dbReference>
<keyword evidence="2" id="KW-1185">Reference proteome</keyword>
<reference evidence="1 2" key="1">
    <citation type="submission" date="2019-03" db="EMBL/GenBank/DDBJ databases">
        <title>Genomic Encyclopedia of Archaeal and Bacterial Type Strains, Phase II (KMG-II): from individual species to whole genera.</title>
        <authorList>
            <person name="Goeker M."/>
        </authorList>
    </citation>
    <scope>NUCLEOTIDE SEQUENCE [LARGE SCALE GENOMIC DNA]</scope>
    <source>
        <strain evidence="1 2">DSM 28353</strain>
    </source>
</reference>
<dbReference type="AlphaFoldDB" id="A0A4R6WHQ0"/>
<proteinExistence type="predicted"/>
<name>A0A4R6WHQ0_9SPHI</name>
<organism evidence="1 2">
    <name type="scientific">Sphingobacterium yanglingense</name>
    <dbReference type="NCBI Taxonomy" id="1437280"/>
    <lineage>
        <taxon>Bacteria</taxon>
        <taxon>Pseudomonadati</taxon>
        <taxon>Bacteroidota</taxon>
        <taxon>Sphingobacteriia</taxon>
        <taxon>Sphingobacteriales</taxon>
        <taxon>Sphingobacteriaceae</taxon>
        <taxon>Sphingobacterium</taxon>
    </lineage>
</organism>
<gene>
    <name evidence="1" type="ORF">CLV99_2735</name>
</gene>
<dbReference type="Gene3D" id="1.25.10.90">
    <property type="match status" value="1"/>
</dbReference>